<dbReference type="Gene3D" id="3.60.21.10">
    <property type="match status" value="1"/>
</dbReference>
<dbReference type="PANTHER" id="PTHR45867">
    <property type="entry name" value="PURPLE ACID PHOSPHATASE"/>
    <property type="match status" value="1"/>
</dbReference>
<feature type="chain" id="PRO_5020980681" description="Purple acid phosphatase" evidence="3">
    <location>
        <begin position="23"/>
        <end position="518"/>
    </location>
</feature>
<dbReference type="PANTHER" id="PTHR45867:SF3">
    <property type="entry name" value="ACID PHOSPHATASE TYPE 7"/>
    <property type="match status" value="1"/>
</dbReference>
<dbReference type="SUPFAM" id="SSF56300">
    <property type="entry name" value="Metallo-dependent phosphatases"/>
    <property type="match status" value="1"/>
</dbReference>
<evidence type="ECO:0000313" key="7">
    <source>
        <dbReference type="EMBL" id="TKY86211.1"/>
    </source>
</evidence>
<name>A0A4U7KPB4_9BASI</name>
<dbReference type="InterPro" id="IPR029052">
    <property type="entry name" value="Metallo-depent_PP-like"/>
</dbReference>
<proteinExistence type="inferred from homology"/>
<keyword evidence="8" id="KW-1185">Reference proteome</keyword>
<dbReference type="InterPro" id="IPR041792">
    <property type="entry name" value="MPP_PAP"/>
</dbReference>
<keyword evidence="2" id="KW-0325">Glycoprotein</keyword>
<evidence type="ECO:0000313" key="8">
    <source>
        <dbReference type="Proteomes" id="UP000306050"/>
    </source>
</evidence>
<gene>
    <name evidence="7" type="ORF">EX895_005036</name>
</gene>
<dbReference type="Gene3D" id="2.60.40.380">
    <property type="entry name" value="Purple acid phosphatase-like, N-terminal"/>
    <property type="match status" value="1"/>
</dbReference>
<dbReference type="KEGG" id="sgra:EX895_005036"/>
<organism evidence="7 8">
    <name type="scientific">Sporisorium graminicola</name>
    <dbReference type="NCBI Taxonomy" id="280036"/>
    <lineage>
        <taxon>Eukaryota</taxon>
        <taxon>Fungi</taxon>
        <taxon>Dikarya</taxon>
        <taxon>Basidiomycota</taxon>
        <taxon>Ustilaginomycotina</taxon>
        <taxon>Ustilaginomycetes</taxon>
        <taxon>Ustilaginales</taxon>
        <taxon>Ustilaginaceae</taxon>
        <taxon>Sporisorium</taxon>
    </lineage>
</organism>
<dbReference type="InterPro" id="IPR004843">
    <property type="entry name" value="Calcineurin-like_PHP"/>
</dbReference>
<dbReference type="Pfam" id="PF00149">
    <property type="entry name" value="Metallophos"/>
    <property type="match status" value="1"/>
</dbReference>
<feature type="domain" description="Purple acid phosphatase C-terminal" evidence="5">
    <location>
        <begin position="418"/>
        <end position="479"/>
    </location>
</feature>
<evidence type="ECO:0000259" key="6">
    <source>
        <dbReference type="Pfam" id="PF16656"/>
    </source>
</evidence>
<comment type="caution">
    <text evidence="7">The sequence shown here is derived from an EMBL/GenBank/DDBJ whole genome shotgun (WGS) entry which is preliminary data.</text>
</comment>
<dbReference type="CDD" id="cd00839">
    <property type="entry name" value="MPP_PAPs"/>
    <property type="match status" value="1"/>
</dbReference>
<comment type="catalytic activity">
    <reaction evidence="3">
        <text>a phosphate monoester + H2O = an alcohol + phosphate</text>
        <dbReference type="Rhea" id="RHEA:15017"/>
        <dbReference type="ChEBI" id="CHEBI:15377"/>
        <dbReference type="ChEBI" id="CHEBI:30879"/>
        <dbReference type="ChEBI" id="CHEBI:43474"/>
        <dbReference type="ChEBI" id="CHEBI:67140"/>
        <dbReference type="EC" id="3.1.3.2"/>
    </reaction>
</comment>
<dbReference type="GeneID" id="40727931"/>
<dbReference type="InterPro" id="IPR015914">
    <property type="entry name" value="PAPs_N"/>
</dbReference>
<reference evidence="7 8" key="1">
    <citation type="submission" date="2019-05" db="EMBL/GenBank/DDBJ databases">
        <title>Sporisorium graminicola CBS 10092 draft sequencing and annotation.</title>
        <authorList>
            <person name="Solano-Gonzalez S."/>
            <person name="Caddick M.X."/>
            <person name="Darby A."/>
        </authorList>
    </citation>
    <scope>NUCLEOTIDE SEQUENCE [LARGE SCALE GENOMIC DNA]</scope>
    <source>
        <strain evidence="7 8">CBS 10092</strain>
    </source>
</reference>
<dbReference type="OrthoDB" id="45007at2759"/>
<feature type="domain" description="Calcineurin-like phosphoesterase" evidence="4">
    <location>
        <begin position="175"/>
        <end position="396"/>
    </location>
</feature>
<comment type="similarity">
    <text evidence="3">Belongs to the metallophosphoesterase superfamily. Purple acid phosphatase family.</text>
</comment>
<keyword evidence="3" id="KW-0378">Hydrolase</keyword>
<dbReference type="EC" id="3.1.3.2" evidence="3"/>
<dbReference type="SUPFAM" id="SSF49363">
    <property type="entry name" value="Purple acid phosphatase, N-terminal domain"/>
    <property type="match status" value="1"/>
</dbReference>
<evidence type="ECO:0000259" key="4">
    <source>
        <dbReference type="Pfam" id="PF00149"/>
    </source>
</evidence>
<evidence type="ECO:0000256" key="1">
    <source>
        <dbReference type="ARBA" id="ARBA00022729"/>
    </source>
</evidence>
<keyword evidence="1 3" id="KW-0732">Signal</keyword>
<dbReference type="AlphaFoldDB" id="A0A4U7KPB4"/>
<dbReference type="InterPro" id="IPR008963">
    <property type="entry name" value="Purple_acid_Pase-like_N"/>
</dbReference>
<dbReference type="EMBL" id="SRRM01000018">
    <property type="protein sequence ID" value="TKY86211.1"/>
    <property type="molecule type" value="Genomic_DNA"/>
</dbReference>
<dbReference type="InterPro" id="IPR025733">
    <property type="entry name" value="PAPs_C"/>
</dbReference>
<dbReference type="RefSeq" id="XP_029738196.1">
    <property type="nucleotide sequence ID" value="XM_029885630.1"/>
</dbReference>
<dbReference type="Pfam" id="PF16656">
    <property type="entry name" value="Pur_ac_phosph_N"/>
    <property type="match status" value="1"/>
</dbReference>
<feature type="domain" description="Purple acid phosphatase N-terminal" evidence="6">
    <location>
        <begin position="35"/>
        <end position="120"/>
    </location>
</feature>
<sequence>MNGLTVASVLAFIAASIDSVWAYEYPNIPADKTTPTQTRLSFQALNAVSVAWNTYEKVSKPCVAYGTSADTLDKRVCSSNSETYATSRTWFQNVVLPDLAPATTYYYKIDSTNSTVNSFKSARSPGDTSSFVVNAVIDMGVYGLDGYTTTMKRDIPYIPPSLTHSTIEQLVQSADLYDFVIHPGDFAYADDWFLRPQNLLDGKDAYAAITELFFDQLSYVSRTKPYQVSLGNHEVSCREVAYYQGACPEGQYNVTDYSKRFGPNMPTTFASQSTDDAAKASAAAAQKLALPPFWYSFDYGMVHFVSINTETDFADAPDTSKLDAGPFGRPNQQIEFLKADLASVDRKVTPWVIAMGHRPWYSTGGSDNICSECQTAFEDIFYQYGVDLFVAGHVHNLQRQQPIYNGTVDPAGLNNPKAPWYIVAGAAGNIEGLEGVESMPSYTAFADGVHNGYARLTFQDVNHLKVEMIHSTDGGVLDSAVLYKAHTDQLVQQTIPAKSKRSLPGSLFNLGSAFTRDA</sequence>
<dbReference type="GO" id="GO:0046872">
    <property type="term" value="F:metal ion binding"/>
    <property type="evidence" value="ECO:0007669"/>
    <property type="project" value="InterPro"/>
</dbReference>
<evidence type="ECO:0000259" key="5">
    <source>
        <dbReference type="Pfam" id="PF14008"/>
    </source>
</evidence>
<dbReference type="GO" id="GO:0003993">
    <property type="term" value="F:acid phosphatase activity"/>
    <property type="evidence" value="ECO:0007669"/>
    <property type="project" value="UniProtKB-EC"/>
</dbReference>
<accession>A0A4U7KPB4</accession>
<feature type="signal peptide" evidence="3">
    <location>
        <begin position="1"/>
        <end position="22"/>
    </location>
</feature>
<evidence type="ECO:0000256" key="3">
    <source>
        <dbReference type="RuleBase" id="RU361203"/>
    </source>
</evidence>
<dbReference type="Pfam" id="PF14008">
    <property type="entry name" value="Metallophos_C"/>
    <property type="match status" value="1"/>
</dbReference>
<evidence type="ECO:0000256" key="2">
    <source>
        <dbReference type="ARBA" id="ARBA00023180"/>
    </source>
</evidence>
<dbReference type="Proteomes" id="UP000306050">
    <property type="component" value="Chromosome SGRAM_5"/>
</dbReference>
<protein>
    <recommendedName>
        <fullName evidence="3">Purple acid phosphatase</fullName>
        <ecNumber evidence="3">3.1.3.2</ecNumber>
    </recommendedName>
</protein>